<name>A0A0B0EMG9_9BACT</name>
<keyword evidence="4" id="KW-0342">GTP-binding</keyword>
<evidence type="ECO:0000256" key="5">
    <source>
        <dbReference type="ARBA" id="ARBA00023136"/>
    </source>
</evidence>
<evidence type="ECO:0000259" key="7">
    <source>
        <dbReference type="PROSITE" id="PS00300"/>
    </source>
</evidence>
<comment type="caution">
    <text evidence="8">The sequence shown here is derived from an EMBL/GenBank/DDBJ whole genome shotgun (WGS) entry which is preliminary data.</text>
</comment>
<keyword evidence="3" id="KW-0547">Nucleotide-binding</keyword>
<dbReference type="InterPro" id="IPR042101">
    <property type="entry name" value="SRP54_N_sf"/>
</dbReference>
<dbReference type="Gene3D" id="3.40.50.300">
    <property type="entry name" value="P-loop containing nucleotide triphosphate hydrolases"/>
    <property type="match status" value="1"/>
</dbReference>
<dbReference type="SUPFAM" id="SSF52540">
    <property type="entry name" value="P-loop containing nucleoside triphosphate hydrolases"/>
    <property type="match status" value="1"/>
</dbReference>
<dbReference type="Gene3D" id="1.20.120.140">
    <property type="entry name" value="Signal recognition particle SRP54, nucleotide-binding domain"/>
    <property type="match status" value="1"/>
</dbReference>
<feature type="domain" description="SRP54-type proteins GTP-binding" evidence="7">
    <location>
        <begin position="51"/>
        <end position="64"/>
    </location>
</feature>
<evidence type="ECO:0000256" key="2">
    <source>
        <dbReference type="ARBA" id="ARBA00008531"/>
    </source>
</evidence>
<dbReference type="Proteomes" id="UP000030652">
    <property type="component" value="Unassembled WGS sequence"/>
</dbReference>
<dbReference type="PATRIC" id="fig|237368.3.peg.465"/>
<keyword evidence="8" id="KW-0131">Cell cycle</keyword>
<evidence type="ECO:0000256" key="6">
    <source>
        <dbReference type="ARBA" id="ARBA00023170"/>
    </source>
</evidence>
<keyword evidence="6" id="KW-0675">Receptor</keyword>
<keyword evidence="5" id="KW-0472">Membrane</keyword>
<dbReference type="Pfam" id="PF00448">
    <property type="entry name" value="SRP54"/>
    <property type="match status" value="1"/>
</dbReference>
<dbReference type="PANTHER" id="PTHR43134:SF1">
    <property type="entry name" value="SIGNAL RECOGNITION PARTICLE RECEPTOR SUBUNIT ALPHA"/>
    <property type="match status" value="1"/>
</dbReference>
<comment type="subcellular location">
    <subcellularLocation>
        <location evidence="1">Cell membrane</location>
        <topology evidence="1">Peripheral membrane protein</topology>
        <orientation evidence="1">Cytoplasmic side</orientation>
    </subcellularLocation>
</comment>
<sequence length="78" mass="8279">MVLDATTGQNAISQAKLFKEAVGVTGIFLSKLDGTAKGGSILGMRKEIDVPVKYVGLGEGIDDIQEFDADKFVDALFD</sequence>
<dbReference type="GO" id="GO:0005047">
    <property type="term" value="F:signal recognition particle binding"/>
    <property type="evidence" value="ECO:0007669"/>
    <property type="project" value="TreeGrafter"/>
</dbReference>
<dbReference type="GO" id="GO:0005525">
    <property type="term" value="F:GTP binding"/>
    <property type="evidence" value="ECO:0007669"/>
    <property type="project" value="UniProtKB-KW"/>
</dbReference>
<dbReference type="SMART" id="SM00962">
    <property type="entry name" value="SRP54"/>
    <property type="match status" value="1"/>
</dbReference>
<dbReference type="PANTHER" id="PTHR43134">
    <property type="entry name" value="SIGNAL RECOGNITION PARTICLE RECEPTOR SUBUNIT ALPHA"/>
    <property type="match status" value="1"/>
</dbReference>
<dbReference type="EMBL" id="JRYO01000034">
    <property type="protein sequence ID" value="KHE93804.1"/>
    <property type="molecule type" value="Genomic_DNA"/>
</dbReference>
<reference evidence="8 9" key="1">
    <citation type="submission" date="2014-10" db="EMBL/GenBank/DDBJ databases">
        <title>Draft genome of anammox bacterium scalindua brodae, obtained using differential coverage binning of sequence data from two enrichment reactors.</title>
        <authorList>
            <person name="Speth D.R."/>
            <person name="Russ L."/>
            <person name="Kartal B."/>
            <person name="Op den Camp H.J."/>
            <person name="Dutilh B.E."/>
            <person name="Jetten M.S."/>
        </authorList>
    </citation>
    <scope>NUCLEOTIDE SEQUENCE [LARGE SCALE GENOMIC DNA]</scope>
    <source>
        <strain evidence="8">RU1</strain>
    </source>
</reference>
<dbReference type="GO" id="GO:0003924">
    <property type="term" value="F:GTPase activity"/>
    <property type="evidence" value="ECO:0007669"/>
    <property type="project" value="TreeGrafter"/>
</dbReference>
<organism evidence="8 9">
    <name type="scientific">Candidatus Scalindua brodae</name>
    <dbReference type="NCBI Taxonomy" id="237368"/>
    <lineage>
        <taxon>Bacteria</taxon>
        <taxon>Pseudomonadati</taxon>
        <taxon>Planctomycetota</taxon>
        <taxon>Candidatus Brocadiia</taxon>
        <taxon>Candidatus Brocadiales</taxon>
        <taxon>Candidatus Scalinduaceae</taxon>
        <taxon>Candidatus Scalindua</taxon>
    </lineage>
</organism>
<dbReference type="eggNOG" id="COG0552">
    <property type="taxonomic scope" value="Bacteria"/>
</dbReference>
<evidence type="ECO:0000313" key="9">
    <source>
        <dbReference type="Proteomes" id="UP000030652"/>
    </source>
</evidence>
<dbReference type="GO" id="GO:0051301">
    <property type="term" value="P:cell division"/>
    <property type="evidence" value="ECO:0007669"/>
    <property type="project" value="UniProtKB-KW"/>
</dbReference>
<dbReference type="PROSITE" id="PS00300">
    <property type="entry name" value="SRP54"/>
    <property type="match status" value="1"/>
</dbReference>
<gene>
    <name evidence="8" type="ORF">SCABRO_00430</name>
</gene>
<evidence type="ECO:0000313" key="8">
    <source>
        <dbReference type="EMBL" id="KHE93804.1"/>
    </source>
</evidence>
<protein>
    <submittedName>
        <fullName evidence="8">Cell division protein</fullName>
    </submittedName>
</protein>
<dbReference type="InterPro" id="IPR027417">
    <property type="entry name" value="P-loop_NTPase"/>
</dbReference>
<dbReference type="GO" id="GO:0005886">
    <property type="term" value="C:plasma membrane"/>
    <property type="evidence" value="ECO:0007669"/>
    <property type="project" value="UniProtKB-SubCell"/>
</dbReference>
<dbReference type="InterPro" id="IPR000897">
    <property type="entry name" value="SRP54_GTPase_dom"/>
</dbReference>
<evidence type="ECO:0000256" key="3">
    <source>
        <dbReference type="ARBA" id="ARBA00022741"/>
    </source>
</evidence>
<evidence type="ECO:0000256" key="1">
    <source>
        <dbReference type="ARBA" id="ARBA00004413"/>
    </source>
</evidence>
<evidence type="ECO:0000256" key="4">
    <source>
        <dbReference type="ARBA" id="ARBA00023134"/>
    </source>
</evidence>
<keyword evidence="8" id="KW-0132">Cell division</keyword>
<dbReference type="GO" id="GO:0006614">
    <property type="term" value="P:SRP-dependent cotranslational protein targeting to membrane"/>
    <property type="evidence" value="ECO:0007669"/>
    <property type="project" value="InterPro"/>
</dbReference>
<proteinExistence type="inferred from homology"/>
<dbReference type="AlphaFoldDB" id="A0A0B0EMG9"/>
<comment type="similarity">
    <text evidence="2">Belongs to the GTP-binding SRP family.</text>
</comment>
<accession>A0A0B0EMG9</accession>